<accession>A0A8U0A6P8</accession>
<geneLocation type="plasmid" evidence="1 2">
    <name>unnamed1</name>
</geneLocation>
<gene>
    <name evidence="1" type="ORF">MW046_14010</name>
</gene>
<reference evidence="1" key="1">
    <citation type="submission" date="2022-04" db="EMBL/GenBank/DDBJ databases">
        <title>Halocatena sp. nov., isolated from a salt lake.</title>
        <authorList>
            <person name="Cui H.-L."/>
        </authorList>
    </citation>
    <scope>NUCLEOTIDE SEQUENCE</scope>
    <source>
        <strain evidence="1">AD-1</strain>
        <plasmid evidence="1">unnamed1</plasmid>
    </source>
</reference>
<keyword evidence="2" id="KW-1185">Reference proteome</keyword>
<dbReference type="Proteomes" id="UP000831768">
    <property type="component" value="Plasmid unnamed1"/>
</dbReference>
<dbReference type="EMBL" id="CP096020">
    <property type="protein sequence ID" value="UPM44539.1"/>
    <property type="molecule type" value="Genomic_DNA"/>
</dbReference>
<dbReference type="GeneID" id="71929183"/>
<dbReference type="KEGG" id="haad:MW046_14010"/>
<evidence type="ECO:0000313" key="2">
    <source>
        <dbReference type="Proteomes" id="UP000831768"/>
    </source>
</evidence>
<sequence length="56" mass="5972">MRYPAVGAGWLSGHSWPATETQTGRGIDRTEGLVVVPEQSAVELVFSSDDRAQGPT</sequence>
<keyword evidence="1" id="KW-0614">Plasmid</keyword>
<dbReference type="RefSeq" id="WP_247995193.1">
    <property type="nucleotide sequence ID" value="NZ_CP096020.1"/>
</dbReference>
<name>A0A8U0A6P8_9EURY</name>
<dbReference type="AlphaFoldDB" id="A0A8U0A6P8"/>
<organism evidence="1 2">
    <name type="scientific">Halocatena salina</name>
    <dbReference type="NCBI Taxonomy" id="2934340"/>
    <lineage>
        <taxon>Archaea</taxon>
        <taxon>Methanobacteriati</taxon>
        <taxon>Methanobacteriota</taxon>
        <taxon>Stenosarchaea group</taxon>
        <taxon>Halobacteria</taxon>
        <taxon>Halobacteriales</taxon>
        <taxon>Natronomonadaceae</taxon>
        <taxon>Halocatena</taxon>
    </lineage>
</organism>
<protein>
    <submittedName>
        <fullName evidence="1">Uncharacterized protein</fullName>
    </submittedName>
</protein>
<proteinExistence type="predicted"/>
<evidence type="ECO:0000313" key="1">
    <source>
        <dbReference type="EMBL" id="UPM44539.1"/>
    </source>
</evidence>